<keyword evidence="7" id="KW-0408">Iron</keyword>
<evidence type="ECO:0000256" key="6">
    <source>
        <dbReference type="ARBA" id="ARBA00022801"/>
    </source>
</evidence>
<evidence type="ECO:0000256" key="7">
    <source>
        <dbReference type="ARBA" id="ARBA00023004"/>
    </source>
</evidence>
<evidence type="ECO:0000259" key="10">
    <source>
        <dbReference type="SMART" id="SM00986"/>
    </source>
</evidence>
<dbReference type="SMART" id="SM00986">
    <property type="entry name" value="UDG"/>
    <property type="match status" value="1"/>
</dbReference>
<evidence type="ECO:0000256" key="5">
    <source>
        <dbReference type="ARBA" id="ARBA00022763"/>
    </source>
</evidence>
<protein>
    <recommendedName>
        <fullName evidence="2">Type-4 uracil-DNA glycosylase</fullName>
    </recommendedName>
</protein>
<keyword evidence="12" id="KW-1185">Reference proteome</keyword>
<evidence type="ECO:0000256" key="3">
    <source>
        <dbReference type="ARBA" id="ARBA00022485"/>
    </source>
</evidence>
<evidence type="ECO:0000256" key="8">
    <source>
        <dbReference type="ARBA" id="ARBA00023014"/>
    </source>
</evidence>
<dbReference type="Proteomes" id="UP000199614">
    <property type="component" value="Unassembled WGS sequence"/>
</dbReference>
<evidence type="ECO:0000313" key="11">
    <source>
        <dbReference type="EMBL" id="SFN55086.1"/>
    </source>
</evidence>
<keyword evidence="9" id="KW-0234">DNA repair</keyword>
<comment type="similarity">
    <text evidence="1">Belongs to the uracil-DNA glycosylase (UDG) superfamily. Type 4 (UDGa) family.</text>
</comment>
<evidence type="ECO:0000256" key="9">
    <source>
        <dbReference type="ARBA" id="ARBA00023204"/>
    </source>
</evidence>
<dbReference type="NCBIfam" id="TIGR00758">
    <property type="entry name" value="UDG_fam4"/>
    <property type="match status" value="1"/>
</dbReference>
<dbReference type="CDD" id="cd10030">
    <property type="entry name" value="UDG-F4_TTUDGA_SPO1dp_like"/>
    <property type="match status" value="1"/>
</dbReference>
<dbReference type="InterPro" id="IPR036895">
    <property type="entry name" value="Uracil-DNA_glycosylase-like_sf"/>
</dbReference>
<dbReference type="PANTHER" id="PTHR33693">
    <property type="entry name" value="TYPE-5 URACIL-DNA GLYCOSYLASE"/>
    <property type="match status" value="1"/>
</dbReference>
<dbReference type="Gene3D" id="3.40.470.10">
    <property type="entry name" value="Uracil-DNA glycosylase-like domain"/>
    <property type="match status" value="1"/>
</dbReference>
<organism evidence="11 12">
    <name type="scientific">Pseudonocardia ammonioxydans</name>
    <dbReference type="NCBI Taxonomy" id="260086"/>
    <lineage>
        <taxon>Bacteria</taxon>
        <taxon>Bacillati</taxon>
        <taxon>Actinomycetota</taxon>
        <taxon>Actinomycetes</taxon>
        <taxon>Pseudonocardiales</taxon>
        <taxon>Pseudonocardiaceae</taxon>
        <taxon>Pseudonocardia</taxon>
    </lineage>
</organism>
<sequence>MSGVATRAEGAQAYLPGRGGLPALREAVEGCRGCPLYRDATQAVFGAGPAGARLLLAGEQPGDVEDRRGSPFVGPAGRVLDDALEAAGIAREEAYLTNVVKHFKFRRDERGTRRIHRTPSRTEVVACRPWLDAEIREVDPEVVVFLGATAAKAVLGPQFRVTRERGNLLTLPEDAAGGAGRSALATVHPSSVLRSDDEQRRAAFDALVEDLRVVAR</sequence>
<dbReference type="AlphaFoldDB" id="A0A1I4ZY35"/>
<keyword evidence="8" id="KW-0411">Iron-sulfur</keyword>
<dbReference type="NCBIfam" id="TIGR03914">
    <property type="entry name" value="UDG_fam_dom"/>
    <property type="match status" value="1"/>
</dbReference>
<dbReference type="PANTHER" id="PTHR33693:SF9">
    <property type="entry name" value="TYPE-4 URACIL-DNA GLYCOSYLASE"/>
    <property type="match status" value="1"/>
</dbReference>
<feature type="domain" description="Uracil-DNA glycosylase-like" evidence="10">
    <location>
        <begin position="45"/>
        <end position="212"/>
    </location>
</feature>
<dbReference type="GO" id="GO:0051539">
    <property type="term" value="F:4 iron, 4 sulfur cluster binding"/>
    <property type="evidence" value="ECO:0007669"/>
    <property type="project" value="UniProtKB-KW"/>
</dbReference>
<dbReference type="SUPFAM" id="SSF52141">
    <property type="entry name" value="Uracil-DNA glycosylase-like"/>
    <property type="match status" value="1"/>
</dbReference>
<reference evidence="11 12" key="1">
    <citation type="submission" date="2016-10" db="EMBL/GenBank/DDBJ databases">
        <authorList>
            <person name="de Groot N.N."/>
        </authorList>
    </citation>
    <scope>NUCLEOTIDE SEQUENCE [LARGE SCALE GENOMIC DNA]</scope>
    <source>
        <strain evidence="11 12">CGMCC 4.1877</strain>
    </source>
</reference>
<keyword evidence="5" id="KW-0227">DNA damage</keyword>
<evidence type="ECO:0000313" key="12">
    <source>
        <dbReference type="Proteomes" id="UP000199614"/>
    </source>
</evidence>
<proteinExistence type="inferred from homology"/>
<dbReference type="GO" id="GO:0006281">
    <property type="term" value="P:DNA repair"/>
    <property type="evidence" value="ECO:0007669"/>
    <property type="project" value="UniProtKB-KW"/>
</dbReference>
<keyword evidence="6" id="KW-0378">Hydrolase</keyword>
<keyword evidence="3" id="KW-0004">4Fe-4S</keyword>
<name>A0A1I4ZY35_PSUAM</name>
<dbReference type="GO" id="GO:0046872">
    <property type="term" value="F:metal ion binding"/>
    <property type="evidence" value="ECO:0007669"/>
    <property type="project" value="UniProtKB-KW"/>
</dbReference>
<evidence type="ECO:0000256" key="4">
    <source>
        <dbReference type="ARBA" id="ARBA00022723"/>
    </source>
</evidence>
<keyword evidence="4" id="KW-0479">Metal-binding</keyword>
<dbReference type="Pfam" id="PF03167">
    <property type="entry name" value="UDG"/>
    <property type="match status" value="1"/>
</dbReference>
<evidence type="ECO:0000256" key="1">
    <source>
        <dbReference type="ARBA" id="ARBA00006521"/>
    </source>
</evidence>
<dbReference type="InterPro" id="IPR005122">
    <property type="entry name" value="Uracil-DNA_glycosylase-like"/>
</dbReference>
<dbReference type="InterPro" id="IPR051536">
    <property type="entry name" value="UDG_Type-4/5"/>
</dbReference>
<dbReference type="InterPro" id="IPR005273">
    <property type="entry name" value="Ura-DNA_glyco_family4"/>
</dbReference>
<accession>A0A1I4ZY35</accession>
<dbReference type="STRING" id="260086.SAMN05216207_101679"/>
<dbReference type="GO" id="GO:0097506">
    <property type="term" value="F:deaminated base DNA N-glycosylase activity"/>
    <property type="evidence" value="ECO:0007669"/>
    <property type="project" value="UniProtKB-ARBA"/>
</dbReference>
<gene>
    <name evidence="11" type="ORF">SAMN05216207_101679</name>
</gene>
<evidence type="ECO:0000256" key="2">
    <source>
        <dbReference type="ARBA" id="ARBA00019403"/>
    </source>
</evidence>
<dbReference type="SMART" id="SM00987">
    <property type="entry name" value="UreE_C"/>
    <property type="match status" value="1"/>
</dbReference>
<dbReference type="EMBL" id="FOUY01000016">
    <property type="protein sequence ID" value="SFN55086.1"/>
    <property type="molecule type" value="Genomic_DNA"/>
</dbReference>